<dbReference type="Gene3D" id="2.60.120.920">
    <property type="match status" value="1"/>
</dbReference>
<dbReference type="EMBL" id="JBICCN010000232">
    <property type="protein sequence ID" value="KAL3085113.1"/>
    <property type="molecule type" value="Genomic_DNA"/>
</dbReference>
<name>A0ABD2J6X7_HETSC</name>
<protein>
    <recommendedName>
        <fullName evidence="4">B30.2/SPRY domain-containing protein</fullName>
    </recommendedName>
</protein>
<dbReference type="Gene3D" id="1.20.120.20">
    <property type="entry name" value="Apolipoprotein"/>
    <property type="match status" value="1"/>
</dbReference>
<feature type="region of interest" description="Disordered" evidence="1">
    <location>
        <begin position="136"/>
        <end position="168"/>
    </location>
</feature>
<comment type="caution">
    <text evidence="2">The sequence shown here is derived from an EMBL/GenBank/DDBJ whole genome shotgun (WGS) entry which is preliminary data.</text>
</comment>
<organism evidence="2 3">
    <name type="scientific">Heterodera schachtii</name>
    <name type="common">Sugarbeet cyst nematode worm</name>
    <name type="synonym">Tylenchus schachtii</name>
    <dbReference type="NCBI Taxonomy" id="97005"/>
    <lineage>
        <taxon>Eukaryota</taxon>
        <taxon>Metazoa</taxon>
        <taxon>Ecdysozoa</taxon>
        <taxon>Nematoda</taxon>
        <taxon>Chromadorea</taxon>
        <taxon>Rhabditida</taxon>
        <taxon>Tylenchina</taxon>
        <taxon>Tylenchomorpha</taxon>
        <taxon>Tylenchoidea</taxon>
        <taxon>Heteroderidae</taxon>
        <taxon>Heteroderinae</taxon>
        <taxon>Heterodera</taxon>
    </lineage>
</organism>
<accession>A0ABD2J6X7</accession>
<dbReference type="InterPro" id="IPR043136">
    <property type="entry name" value="B30.2/SPRY_sf"/>
</dbReference>
<dbReference type="AlphaFoldDB" id="A0ABD2J6X7"/>
<dbReference type="Proteomes" id="UP001620645">
    <property type="component" value="Unassembled WGS sequence"/>
</dbReference>
<keyword evidence="3" id="KW-1185">Reference proteome</keyword>
<evidence type="ECO:0000313" key="3">
    <source>
        <dbReference type="Proteomes" id="UP001620645"/>
    </source>
</evidence>
<sequence>MSVNQQQQNLRYLRMSTIQTQHHHSVFALSAAERRGNGFLREFHQRTEIKTITMLTNITTTGRQTGQQSLVNAKQMMNSNSTTNVQKVVDFAESDGASAIQRMLRETESMHCKMGQIIVQREAKYSAIKQENRELKAGMVTKNADGRNSASEERHPQKRRRHNESEEGMADYQQLSQNDIVGMLCAQLASLRTTIDTRSDQLEAKFEKRSDEFEAKVAGELARMGTTIAGMGTAIEGMGTKLNEELAEIRTTIDTRSNQMEAKLSEEVANVRTVFDKRADEFEAKVGGELARMRTTIEGMGTEVDRMNKRIFDLEQQQRMTKSKVTPLGKIGFTAQKSVTKKTTPNSSRNSFIGCHKDLLFDGDNLSVLNVGKKYKRFVYAQNAVPIDVDCFQYEIQINVLSGYFTFGFVSKKSVEIGYTYSRNGTFLKNTERHPGNSTLGSGDLMGCSVDFRMQKLLIFKNGKIIFESNDHTITGAFMQGELFPFLVLETPGDSIAENFGPNFKHF</sequence>
<evidence type="ECO:0008006" key="4">
    <source>
        <dbReference type="Google" id="ProtNLM"/>
    </source>
</evidence>
<evidence type="ECO:0000313" key="2">
    <source>
        <dbReference type="EMBL" id="KAL3085113.1"/>
    </source>
</evidence>
<reference evidence="2 3" key="1">
    <citation type="submission" date="2024-10" db="EMBL/GenBank/DDBJ databases">
        <authorList>
            <person name="Kim D."/>
        </authorList>
    </citation>
    <scope>NUCLEOTIDE SEQUENCE [LARGE SCALE GENOMIC DNA]</scope>
    <source>
        <strain evidence="2">Taebaek</strain>
    </source>
</reference>
<gene>
    <name evidence="2" type="ORF">niasHS_010182</name>
</gene>
<dbReference type="SUPFAM" id="SSF49899">
    <property type="entry name" value="Concanavalin A-like lectins/glucanases"/>
    <property type="match status" value="1"/>
</dbReference>
<dbReference type="InterPro" id="IPR013320">
    <property type="entry name" value="ConA-like_dom_sf"/>
</dbReference>
<proteinExistence type="predicted"/>
<dbReference type="SUPFAM" id="SSF58113">
    <property type="entry name" value="Apolipoprotein A-I"/>
    <property type="match status" value="1"/>
</dbReference>
<evidence type="ECO:0000256" key="1">
    <source>
        <dbReference type="SAM" id="MobiDB-lite"/>
    </source>
</evidence>